<dbReference type="OrthoDB" id="2444439at2759"/>
<organism evidence="1 2">
    <name type="scientific">Austropuccinia psidii MF-1</name>
    <dbReference type="NCBI Taxonomy" id="1389203"/>
    <lineage>
        <taxon>Eukaryota</taxon>
        <taxon>Fungi</taxon>
        <taxon>Dikarya</taxon>
        <taxon>Basidiomycota</taxon>
        <taxon>Pucciniomycotina</taxon>
        <taxon>Pucciniomycetes</taxon>
        <taxon>Pucciniales</taxon>
        <taxon>Sphaerophragmiaceae</taxon>
        <taxon>Austropuccinia</taxon>
    </lineage>
</organism>
<gene>
    <name evidence="1" type="ORF">O181_094904</name>
</gene>
<dbReference type="Proteomes" id="UP000765509">
    <property type="component" value="Unassembled WGS sequence"/>
</dbReference>
<proteinExistence type="predicted"/>
<reference evidence="1" key="1">
    <citation type="submission" date="2021-03" db="EMBL/GenBank/DDBJ databases">
        <title>Draft genome sequence of rust myrtle Austropuccinia psidii MF-1, a brazilian biotype.</title>
        <authorList>
            <person name="Quecine M.C."/>
            <person name="Pachon D.M.R."/>
            <person name="Bonatelli M.L."/>
            <person name="Correr F.H."/>
            <person name="Franceschini L.M."/>
            <person name="Leite T.F."/>
            <person name="Margarido G.R.A."/>
            <person name="Almeida C.A."/>
            <person name="Ferrarezi J.A."/>
            <person name="Labate C.A."/>
        </authorList>
    </citation>
    <scope>NUCLEOTIDE SEQUENCE</scope>
    <source>
        <strain evidence="1">MF-1</strain>
    </source>
</reference>
<dbReference type="EMBL" id="AVOT02062099">
    <property type="protein sequence ID" value="MBW0555189.1"/>
    <property type="molecule type" value="Genomic_DNA"/>
</dbReference>
<comment type="caution">
    <text evidence="1">The sequence shown here is derived from an EMBL/GenBank/DDBJ whole genome shotgun (WGS) entry which is preliminary data.</text>
</comment>
<dbReference type="AlphaFoldDB" id="A0A9Q3J4A8"/>
<sequence>MILKPSSCITRFVKDIDAIPQEFFFEILFLVFCIGNHLLQSPMPYLDIETHARLVGMRQAGLLFRNISNFNHIPLTTVYDTIIKYQQLGTTQMQKKVGDHQELSWIITHACGLMASTHALHPKNHNYNPRTSNGALPSPKLIITGQSMTGPKSFGLTNQHSSLENEFGGRPARSGTWKIWQSTTNLANNW</sequence>
<name>A0A9Q3J4A8_9BASI</name>
<accession>A0A9Q3J4A8</accession>
<protein>
    <submittedName>
        <fullName evidence="1">Uncharacterized protein</fullName>
    </submittedName>
</protein>
<evidence type="ECO:0000313" key="2">
    <source>
        <dbReference type="Proteomes" id="UP000765509"/>
    </source>
</evidence>
<evidence type="ECO:0000313" key="1">
    <source>
        <dbReference type="EMBL" id="MBW0555189.1"/>
    </source>
</evidence>
<keyword evidence="2" id="KW-1185">Reference proteome</keyword>